<dbReference type="Proteomes" id="UP000008199">
    <property type="component" value="Chromosome"/>
</dbReference>
<feature type="transmembrane region" description="Helical" evidence="1">
    <location>
        <begin position="67"/>
        <end position="84"/>
    </location>
</feature>
<reference evidence="2 3" key="1">
    <citation type="journal article" date="2008" name="DNA Res.">
        <title>Complete genome sequence and comparative analysis of the wild-type commensal Escherichia coli strain SE11 isolated from a healthy adult.</title>
        <authorList>
            <person name="Oshima K."/>
            <person name="Toh H."/>
            <person name="Ogura Y."/>
            <person name="Sasamoto H."/>
            <person name="Morita H."/>
            <person name="Park S.-H."/>
            <person name="Ooka T."/>
            <person name="Iyoda S."/>
            <person name="Taylor T.D."/>
            <person name="Hayashi T."/>
            <person name="Itoh K."/>
            <person name="Hattori M."/>
        </authorList>
    </citation>
    <scope>NUCLEOTIDE SEQUENCE [LARGE SCALE GENOMIC DNA]</scope>
    <source>
        <strain evidence="2 3">SE11</strain>
    </source>
</reference>
<dbReference type="AlphaFoldDB" id="A0A979H0K0"/>
<keyword evidence="1" id="KW-0812">Transmembrane</keyword>
<protein>
    <recommendedName>
        <fullName evidence="4">Exported phage-related protein</fullName>
    </recommendedName>
</protein>
<dbReference type="KEGG" id="ecy:ECSE_2232"/>
<evidence type="ECO:0000256" key="1">
    <source>
        <dbReference type="SAM" id="Phobius"/>
    </source>
</evidence>
<evidence type="ECO:0008006" key="4">
    <source>
        <dbReference type="Google" id="ProtNLM"/>
    </source>
</evidence>
<feature type="transmembrane region" description="Helical" evidence="1">
    <location>
        <begin position="135"/>
        <end position="156"/>
    </location>
</feature>
<dbReference type="InterPro" id="IPR032637">
    <property type="entry name" value="Phage_holin-like"/>
</dbReference>
<keyword evidence="1" id="KW-1133">Transmembrane helix</keyword>
<name>A0A979H0K0_ECOSE</name>
<dbReference type="EMBL" id="AP009240">
    <property type="protein sequence ID" value="BAG77756.1"/>
    <property type="molecule type" value="Genomic_DNA"/>
</dbReference>
<organism evidence="2 3">
    <name type="scientific">Escherichia coli (strain SE11)</name>
    <dbReference type="NCBI Taxonomy" id="409438"/>
    <lineage>
        <taxon>Bacteria</taxon>
        <taxon>Pseudomonadati</taxon>
        <taxon>Pseudomonadota</taxon>
        <taxon>Gammaproteobacteria</taxon>
        <taxon>Enterobacterales</taxon>
        <taxon>Enterobacteriaceae</taxon>
        <taxon>Escherichia</taxon>
    </lineage>
</organism>
<proteinExistence type="predicted"/>
<evidence type="ECO:0000313" key="3">
    <source>
        <dbReference type="Proteomes" id="UP000008199"/>
    </source>
</evidence>
<evidence type="ECO:0000313" key="2">
    <source>
        <dbReference type="EMBL" id="BAG77756.1"/>
    </source>
</evidence>
<accession>A0A979H0K0</accession>
<dbReference type="Pfam" id="PF16931">
    <property type="entry name" value="Phage_holin_8"/>
    <property type="match status" value="1"/>
</dbReference>
<gene>
    <name evidence="2" type="ordered locus">ECSE_2232</name>
</gene>
<keyword evidence="1" id="KW-0472">Membrane</keyword>
<feature type="transmembrane region" description="Helical" evidence="1">
    <location>
        <begin position="96"/>
        <end position="123"/>
    </location>
</feature>
<sequence length="169" mass="17970">MFAYNACKTEQNRPYLTLIWYVAKFLRTSPRRGFVVSESGKIMSEPLTAGVAAGSAGVTFAALFPEATPAVMICALAGAALYVLSSGQHRFWKQVIFALISFVGGVYCAETASAIITGILNAVLSHLNPPVTVKVSPAIGALVASVISVTSLLRIMSQARLWKSDKGMK</sequence>